<dbReference type="Pfam" id="PF00419">
    <property type="entry name" value="Fimbrial"/>
    <property type="match status" value="1"/>
</dbReference>
<protein>
    <submittedName>
        <fullName evidence="3">Type 1 fimbrial protein</fullName>
    </submittedName>
</protein>
<sequence>MKKTLSGLISATLLLACAAQAEDTSATIDISGVLKKADFSCSVGLSEGSVSILDRADTMIKQGENATFPVIIHATVDGGEKCEELVAQGKIAYWFEGTADNADGTVLANYLTDETAAKGVGIGIFDSENKPVAVNSGRIAAQTDTTFGLQMVQLTNQQPVAGNINSTVTVQIERL</sequence>
<evidence type="ECO:0000313" key="4">
    <source>
        <dbReference type="Proteomes" id="UP001156318"/>
    </source>
</evidence>
<evidence type="ECO:0000313" key="3">
    <source>
        <dbReference type="EMBL" id="UYU31795.1"/>
    </source>
</evidence>
<dbReference type="RefSeq" id="WP_264385027.1">
    <property type="nucleotide sequence ID" value="NZ_CP074352.1"/>
</dbReference>
<dbReference type="SUPFAM" id="SSF49401">
    <property type="entry name" value="Bacterial adhesins"/>
    <property type="match status" value="1"/>
</dbReference>
<dbReference type="InterPro" id="IPR036937">
    <property type="entry name" value="Adhesion_dom_fimbrial_sf"/>
</dbReference>
<proteinExistence type="predicted"/>
<feature type="domain" description="Fimbrial-type adhesion" evidence="2">
    <location>
        <begin position="36"/>
        <end position="172"/>
    </location>
</feature>
<gene>
    <name evidence="3" type="ORF">KFZ77_18595</name>
</gene>
<dbReference type="Proteomes" id="UP001156318">
    <property type="component" value="Chromosome"/>
</dbReference>
<keyword evidence="4" id="KW-1185">Reference proteome</keyword>
<dbReference type="PROSITE" id="PS51257">
    <property type="entry name" value="PROKAR_LIPOPROTEIN"/>
    <property type="match status" value="1"/>
</dbReference>
<dbReference type="EMBL" id="CP074352">
    <property type="protein sequence ID" value="UYU31795.1"/>
    <property type="molecule type" value="Genomic_DNA"/>
</dbReference>
<dbReference type="InterPro" id="IPR000259">
    <property type="entry name" value="Adhesion_dom_fimbrial"/>
</dbReference>
<dbReference type="InterPro" id="IPR050263">
    <property type="entry name" value="Bact_Fimbrial_Adh_Pro"/>
</dbReference>
<dbReference type="PANTHER" id="PTHR33420:SF26">
    <property type="entry name" value="FIMBRIAL SUBUNIT"/>
    <property type="match status" value="1"/>
</dbReference>
<feature type="signal peptide" evidence="1">
    <location>
        <begin position="1"/>
        <end position="21"/>
    </location>
</feature>
<accession>A0ABY6JD75</accession>
<dbReference type="PANTHER" id="PTHR33420">
    <property type="entry name" value="FIMBRIAL SUBUNIT ELFA-RELATED"/>
    <property type="match status" value="1"/>
</dbReference>
<dbReference type="InterPro" id="IPR008966">
    <property type="entry name" value="Adhesion_dom_sf"/>
</dbReference>
<organism evidence="3 4">
    <name type="scientific">Siccibacter colletis</name>
    <dbReference type="NCBI Taxonomy" id="1505757"/>
    <lineage>
        <taxon>Bacteria</taxon>
        <taxon>Pseudomonadati</taxon>
        <taxon>Pseudomonadota</taxon>
        <taxon>Gammaproteobacteria</taxon>
        <taxon>Enterobacterales</taxon>
        <taxon>Enterobacteriaceae</taxon>
        <taxon>Siccibacter</taxon>
    </lineage>
</organism>
<evidence type="ECO:0000259" key="2">
    <source>
        <dbReference type="Pfam" id="PF00419"/>
    </source>
</evidence>
<dbReference type="Gene3D" id="2.60.40.1090">
    <property type="entry name" value="Fimbrial-type adhesion domain"/>
    <property type="match status" value="1"/>
</dbReference>
<name>A0ABY6JD75_9ENTR</name>
<evidence type="ECO:0000256" key="1">
    <source>
        <dbReference type="SAM" id="SignalP"/>
    </source>
</evidence>
<reference evidence="3 4" key="1">
    <citation type="submission" date="2021-05" db="EMBL/GenBank/DDBJ databases">
        <title>Isolation, identification, and the growth promoting effects of Pantoea dispersa strain YSD J2 from the aboveground leaves of Cyperus esculentus L.Var. Sativus.</title>
        <authorList>
            <person name="Wang S."/>
            <person name="Tang X.M."/>
            <person name="Huang Y.N."/>
        </authorList>
    </citation>
    <scope>NUCLEOTIDE SEQUENCE [LARGE SCALE GENOMIC DNA]</scope>
    <source>
        <strain evidence="4">YSD YN2</strain>
    </source>
</reference>
<keyword evidence="1" id="KW-0732">Signal</keyword>
<feature type="chain" id="PRO_5046761833" evidence="1">
    <location>
        <begin position="22"/>
        <end position="175"/>
    </location>
</feature>